<sequence>MKAAFTIWNDRISPVFDVAGHILLVDVNHPKGMTAGEVLSLPQKTADKLTFLCNQEVNVLVCGAISQPLLHAVKSCRIQVFPFCAGDISELVSAWKSGELVQARFAMPGCQRQQRNRRGNGWKCSDLLQRRCNQKNRSK</sequence>
<dbReference type="OrthoDB" id="280278at2"/>
<name>A0A1M6C672_9VIBR</name>
<dbReference type="InterPro" id="IPR036105">
    <property type="entry name" value="DiNase_FeMo-co_biosyn_sf"/>
</dbReference>
<dbReference type="STRING" id="1216006.VA7868_03942"/>
<dbReference type="AlphaFoldDB" id="A0A1M6C672"/>
<evidence type="ECO:0000313" key="1">
    <source>
        <dbReference type="EMBL" id="SHI56462.1"/>
    </source>
</evidence>
<dbReference type="RefSeq" id="WP_073605552.1">
    <property type="nucleotide sequence ID" value="NZ_FQXZ01000045.1"/>
</dbReference>
<dbReference type="EMBL" id="FQXZ01000045">
    <property type="protein sequence ID" value="SHI56462.1"/>
    <property type="molecule type" value="Genomic_DNA"/>
</dbReference>
<accession>A0A1M6C672</accession>
<organism evidence="1 2">
    <name type="scientific">Vibrio aerogenes CECT 7868</name>
    <dbReference type="NCBI Taxonomy" id="1216006"/>
    <lineage>
        <taxon>Bacteria</taxon>
        <taxon>Pseudomonadati</taxon>
        <taxon>Pseudomonadota</taxon>
        <taxon>Gammaproteobacteria</taxon>
        <taxon>Vibrionales</taxon>
        <taxon>Vibrionaceae</taxon>
        <taxon>Vibrio</taxon>
    </lineage>
</organism>
<proteinExistence type="predicted"/>
<dbReference type="Gene3D" id="3.30.420.130">
    <property type="entry name" value="Dinitrogenase iron-molybdenum cofactor biosynthesis domain"/>
    <property type="match status" value="1"/>
</dbReference>
<reference evidence="1 2" key="1">
    <citation type="submission" date="2016-11" db="EMBL/GenBank/DDBJ databases">
        <authorList>
            <person name="Jaros S."/>
            <person name="Januszkiewicz K."/>
            <person name="Wedrychowicz H."/>
        </authorList>
    </citation>
    <scope>NUCLEOTIDE SEQUENCE [LARGE SCALE GENOMIC DNA]</scope>
    <source>
        <strain evidence="1 2">CECT 7868</strain>
    </source>
</reference>
<protein>
    <submittedName>
        <fullName evidence="1">Uncharacterized protein</fullName>
    </submittedName>
</protein>
<dbReference type="Proteomes" id="UP000184608">
    <property type="component" value="Unassembled WGS sequence"/>
</dbReference>
<dbReference type="SUPFAM" id="SSF53146">
    <property type="entry name" value="Nitrogenase accessory factor-like"/>
    <property type="match status" value="1"/>
</dbReference>
<gene>
    <name evidence="1" type="ORF">VA7868_03942</name>
</gene>
<evidence type="ECO:0000313" key="2">
    <source>
        <dbReference type="Proteomes" id="UP000184608"/>
    </source>
</evidence>
<keyword evidence="2" id="KW-1185">Reference proteome</keyword>